<dbReference type="AlphaFoldDB" id="A0A328BAW0"/>
<organism evidence="2 3">
    <name type="scientific">Phenylobacterium kunshanense</name>
    <dbReference type="NCBI Taxonomy" id="1445034"/>
    <lineage>
        <taxon>Bacteria</taxon>
        <taxon>Pseudomonadati</taxon>
        <taxon>Pseudomonadota</taxon>
        <taxon>Alphaproteobacteria</taxon>
        <taxon>Caulobacterales</taxon>
        <taxon>Caulobacteraceae</taxon>
        <taxon>Phenylobacterium</taxon>
    </lineage>
</organism>
<keyword evidence="3" id="KW-1185">Reference proteome</keyword>
<evidence type="ECO:0000313" key="2">
    <source>
        <dbReference type="EMBL" id="RAK62834.1"/>
    </source>
</evidence>
<keyword evidence="1" id="KW-0812">Transmembrane</keyword>
<dbReference type="EMBL" id="QFYS01000010">
    <property type="protein sequence ID" value="RAK62834.1"/>
    <property type="molecule type" value="Genomic_DNA"/>
</dbReference>
<dbReference type="Proteomes" id="UP000249524">
    <property type="component" value="Unassembled WGS sequence"/>
</dbReference>
<dbReference type="OrthoDB" id="7169664at2"/>
<keyword evidence="1" id="KW-1133">Transmembrane helix</keyword>
<dbReference type="Pfam" id="PF09898">
    <property type="entry name" value="DUF2125"/>
    <property type="match status" value="1"/>
</dbReference>
<reference evidence="2 3" key="1">
    <citation type="submission" date="2018-05" db="EMBL/GenBank/DDBJ databases">
        <authorList>
            <person name="Lanie J.A."/>
            <person name="Ng W.-L."/>
            <person name="Kazmierczak K.M."/>
            <person name="Andrzejewski T.M."/>
            <person name="Davidsen T.M."/>
            <person name="Wayne K.J."/>
            <person name="Tettelin H."/>
            <person name="Glass J.I."/>
            <person name="Rusch D."/>
            <person name="Podicherti R."/>
            <person name="Tsui H.-C.T."/>
            <person name="Winkler M.E."/>
        </authorList>
    </citation>
    <scope>NUCLEOTIDE SEQUENCE [LARGE SCALE GENOMIC DNA]</scope>
    <source>
        <strain evidence="2 3">BUT-10</strain>
    </source>
</reference>
<comment type="caution">
    <text evidence="2">The sequence shown here is derived from an EMBL/GenBank/DDBJ whole genome shotgun (WGS) entry which is preliminary data.</text>
</comment>
<evidence type="ECO:0008006" key="4">
    <source>
        <dbReference type="Google" id="ProtNLM"/>
    </source>
</evidence>
<name>A0A328BAW0_9CAUL</name>
<sequence>MSVPDTTAPRKASRRPIYVAFGLATIFVIVLSAGWIWLRGQADARLDAAVQRLRDAGYEIAWKERSFRGYPFRLNIALTEARIRDRSGWALEAPVLEAQAFVHAPTSWLIAAPQGLTFVRPIGGPVRVEGKLIRASLTHLSNTPPNISFEGVDLKFQPAAGAQTFGLATAERVEFHLRQAPSEVGDEAGVWLSVKSGKAQLSGLLGRVAGDKPVSIEWDGRMTKISAFRGRDWPDAVRNWVRAGGTMRVQRAGLTAGDALLGANSGRLGVGSDGRLTGVMDVSLRQAPRALGAIGAAGAIPQDRADAAAAVATARQTGDLARVTLNFEAGQTTLGPVAIAPAPKVYDPR</sequence>
<feature type="transmembrane region" description="Helical" evidence="1">
    <location>
        <begin position="17"/>
        <end position="38"/>
    </location>
</feature>
<accession>A0A328BAW0</accession>
<evidence type="ECO:0000256" key="1">
    <source>
        <dbReference type="SAM" id="Phobius"/>
    </source>
</evidence>
<gene>
    <name evidence="2" type="ORF">DJ019_18440</name>
</gene>
<evidence type="ECO:0000313" key="3">
    <source>
        <dbReference type="Proteomes" id="UP000249524"/>
    </source>
</evidence>
<proteinExistence type="predicted"/>
<keyword evidence="1" id="KW-0472">Membrane</keyword>
<dbReference type="InterPro" id="IPR018666">
    <property type="entry name" value="DUF2125"/>
</dbReference>
<protein>
    <recommendedName>
        <fullName evidence="4">DUF2125 domain-containing protein</fullName>
    </recommendedName>
</protein>